<dbReference type="SUPFAM" id="SSF51556">
    <property type="entry name" value="Metallo-dependent hydrolases"/>
    <property type="match status" value="1"/>
</dbReference>
<accession>A0ABW3RSX9</accession>
<evidence type="ECO:0000313" key="2">
    <source>
        <dbReference type="EMBL" id="MFD1175046.1"/>
    </source>
</evidence>
<dbReference type="PANTHER" id="PTHR43794:SF5">
    <property type="entry name" value="CHLOROHYDROLASE FAMILY PROTEIN"/>
    <property type="match status" value="1"/>
</dbReference>
<dbReference type="Gene3D" id="3.20.20.140">
    <property type="entry name" value="Metal-dependent hydrolases"/>
    <property type="match status" value="1"/>
</dbReference>
<comment type="caution">
    <text evidence="2">The sequence shown here is derived from an EMBL/GenBank/DDBJ whole genome shotgun (WGS) entry which is preliminary data.</text>
</comment>
<keyword evidence="3" id="KW-1185">Reference proteome</keyword>
<dbReference type="EMBL" id="JBHTLM010000001">
    <property type="protein sequence ID" value="MFD1175046.1"/>
    <property type="molecule type" value="Genomic_DNA"/>
</dbReference>
<evidence type="ECO:0000313" key="3">
    <source>
        <dbReference type="Proteomes" id="UP001597262"/>
    </source>
</evidence>
<dbReference type="PANTHER" id="PTHR43794">
    <property type="entry name" value="AMINOHYDROLASE SSNA-RELATED"/>
    <property type="match status" value="1"/>
</dbReference>
<protein>
    <submittedName>
        <fullName evidence="2">Amidohydrolase family protein</fullName>
    </submittedName>
</protein>
<proteinExistence type="predicted"/>
<dbReference type="Pfam" id="PF01979">
    <property type="entry name" value="Amidohydro_1"/>
    <property type="match status" value="1"/>
</dbReference>
<dbReference type="Proteomes" id="UP001597262">
    <property type="component" value="Unassembled WGS sequence"/>
</dbReference>
<dbReference type="InterPro" id="IPR006680">
    <property type="entry name" value="Amidohydro-rel"/>
</dbReference>
<feature type="domain" description="Amidohydrolase-related" evidence="1">
    <location>
        <begin position="55"/>
        <end position="415"/>
    </location>
</feature>
<evidence type="ECO:0000259" key="1">
    <source>
        <dbReference type="Pfam" id="PF01979"/>
    </source>
</evidence>
<dbReference type="Gene3D" id="2.30.40.10">
    <property type="entry name" value="Urease, subunit C, domain 1"/>
    <property type="match status" value="1"/>
</dbReference>
<reference evidence="3" key="1">
    <citation type="journal article" date="2019" name="Int. J. Syst. Evol. Microbiol.">
        <title>The Global Catalogue of Microorganisms (GCM) 10K type strain sequencing project: providing services to taxonomists for standard genome sequencing and annotation.</title>
        <authorList>
            <consortium name="The Broad Institute Genomics Platform"/>
            <consortium name="The Broad Institute Genome Sequencing Center for Infectious Disease"/>
            <person name="Wu L."/>
            <person name="Ma J."/>
        </authorList>
    </citation>
    <scope>NUCLEOTIDE SEQUENCE [LARGE SCALE GENOMIC DNA]</scope>
    <source>
        <strain evidence="3">CCUG 59189</strain>
    </source>
</reference>
<dbReference type="SUPFAM" id="SSF51338">
    <property type="entry name" value="Composite domain of metallo-dependent hydrolases"/>
    <property type="match status" value="1"/>
</dbReference>
<dbReference type="NCBIfam" id="NF006056">
    <property type="entry name" value="PRK08204.1"/>
    <property type="match status" value="1"/>
</dbReference>
<name>A0ABW3RSX9_9BACL</name>
<organism evidence="2 3">
    <name type="scientific">Paenibacillus puldeungensis</name>
    <dbReference type="NCBI Taxonomy" id="696536"/>
    <lineage>
        <taxon>Bacteria</taxon>
        <taxon>Bacillati</taxon>
        <taxon>Bacillota</taxon>
        <taxon>Bacilli</taxon>
        <taxon>Bacillales</taxon>
        <taxon>Paenibacillaceae</taxon>
        <taxon>Paenibacillus</taxon>
    </lineage>
</organism>
<dbReference type="RefSeq" id="WP_379316010.1">
    <property type="nucleotide sequence ID" value="NZ_JBHTLM010000001.1"/>
</dbReference>
<dbReference type="InterPro" id="IPR032466">
    <property type="entry name" value="Metal_Hydrolase"/>
</dbReference>
<dbReference type="InterPro" id="IPR050287">
    <property type="entry name" value="MTA/SAH_deaminase"/>
</dbReference>
<gene>
    <name evidence="2" type="ORF">ACFQ3W_01815</name>
</gene>
<sequence>MRTRRLIKNGCVLTMDRSIGNFQKADILIEDSVIVKIQANLDVSDSEVIDASDMIVMPGLVDTHRHVWESLLRTIGADWSLPVYLQNIYYGGLGSKLRPADSYAANLLGALEALNAGVTTVLDWTMIYSPDHADALIRGLQDSGIRGVFAYGASGETEYWSRDSQKTFTEDLHRVKREYFTSDDQLLTMGLAIRGPEFSSWEASVREINLARELDALCSMHIGFGSWGPHDRSVEKLYKAGLLGPDLNMVHANTMGYDEYKLLADAGASVSVTPEVEMMMGHGYPATGRFLENGGTPALGVDVVTSTGGDMFTQMKFALQAERARVNQEILAKGDMPGELNLKAGQVLHFATSAGAKALRLDHKTGTLTPGKEADLIFIRTTDLNMFPVSDPIGAVAQFANPGNVDSVFVAGRPVKRHGQLLNVDLNHIRNLANASKEHLLSSFSGDASFK</sequence>
<dbReference type="InterPro" id="IPR011059">
    <property type="entry name" value="Metal-dep_hydrolase_composite"/>
</dbReference>